<evidence type="ECO:0000313" key="1">
    <source>
        <dbReference type="EMBL" id="PTD97649.1"/>
    </source>
</evidence>
<proteinExistence type="predicted"/>
<accession>A0A2T4IIP9</accession>
<comment type="caution">
    <text evidence="1">The sequence shown here is derived from an EMBL/GenBank/DDBJ whole genome shotgun (WGS) entry which is preliminary data.</text>
</comment>
<evidence type="ECO:0000313" key="2">
    <source>
        <dbReference type="Proteomes" id="UP000241193"/>
    </source>
</evidence>
<keyword evidence="2" id="KW-1185">Reference proteome</keyword>
<dbReference type="EMBL" id="PZKC01000002">
    <property type="protein sequence ID" value="PTD97649.1"/>
    <property type="molecule type" value="Genomic_DNA"/>
</dbReference>
<dbReference type="OrthoDB" id="9812003at2"/>
<gene>
    <name evidence="1" type="ORF">C8261_02940</name>
</gene>
<reference evidence="1 2" key="1">
    <citation type="submission" date="2018-03" db="EMBL/GenBank/DDBJ databases">
        <authorList>
            <person name="Keele B.F."/>
        </authorList>
    </citation>
    <scope>NUCLEOTIDE SEQUENCE [LARGE SCALE GENOMIC DNA]</scope>
    <source>
        <strain evidence="1 2">D20</strain>
    </source>
</reference>
<reference evidence="1 2" key="2">
    <citation type="submission" date="2018-04" db="EMBL/GenBank/DDBJ databases">
        <title>Thauera lacus sp. nov., isolated from an saline lake in Inner Mongolia, China.</title>
        <authorList>
            <person name="Liang Q.-Y."/>
        </authorList>
    </citation>
    <scope>NUCLEOTIDE SEQUENCE [LARGE SCALE GENOMIC DNA]</scope>
    <source>
        <strain evidence="1 2">D20</strain>
    </source>
</reference>
<sequence length="169" mass="18423">MDLLHFDPQPLYFDDALPEGVQALIEGAGECFAEPEAETLLERAHALAPEHLVVLVARYRFYFYRHRLTEAQAVVWEAVASAGRRLGLPADGRALDAAAVAAAAAQSMTLTRFYLSALKAAAYVRLRIGDISGAVCLLEDLVRIDEADRLGGQALLDIAHARQHDTQPT</sequence>
<name>A0A2T4IIP9_9RHOO</name>
<dbReference type="RefSeq" id="WP_107492169.1">
    <property type="nucleotide sequence ID" value="NZ_PZKC01000002.1"/>
</dbReference>
<organism evidence="1 2">
    <name type="scientific">Pseudothauera lacus</name>
    <dbReference type="NCBI Taxonomy" id="2136175"/>
    <lineage>
        <taxon>Bacteria</taxon>
        <taxon>Pseudomonadati</taxon>
        <taxon>Pseudomonadota</taxon>
        <taxon>Betaproteobacteria</taxon>
        <taxon>Rhodocyclales</taxon>
        <taxon>Zoogloeaceae</taxon>
        <taxon>Pseudothauera</taxon>
    </lineage>
</organism>
<dbReference type="Proteomes" id="UP000241193">
    <property type="component" value="Unassembled WGS sequence"/>
</dbReference>
<dbReference type="AlphaFoldDB" id="A0A2T4IIP9"/>
<protein>
    <submittedName>
        <fullName evidence="1">Uncharacterized protein</fullName>
    </submittedName>
</protein>